<feature type="compositionally biased region" description="Polar residues" evidence="1">
    <location>
        <begin position="153"/>
        <end position="162"/>
    </location>
</feature>
<evidence type="ECO:0000256" key="1">
    <source>
        <dbReference type="SAM" id="MobiDB-lite"/>
    </source>
</evidence>
<name>A0A6J3M202_9PEZI</name>
<feature type="compositionally biased region" description="Polar residues" evidence="1">
    <location>
        <begin position="316"/>
        <end position="336"/>
    </location>
</feature>
<dbReference type="OrthoDB" id="3784117at2759"/>
<feature type="region of interest" description="Disordered" evidence="1">
    <location>
        <begin position="120"/>
        <end position="162"/>
    </location>
</feature>
<feature type="compositionally biased region" description="Polar residues" evidence="1">
    <location>
        <begin position="121"/>
        <end position="132"/>
    </location>
</feature>
<gene>
    <name evidence="3" type="ORF">K489DRAFT_228733</name>
</gene>
<keyword evidence="2" id="KW-1185">Reference proteome</keyword>
<sequence>MIDNDSLLTHHGDLRTCCSAKSLTTIATTTTSPSTSIMSRISPAGDSSESQLHMIIDQQSATIQLLHDAFASERQVWSMEKERLYQRIANLERLLKSGNHHSPAKSPIISPTWTCGLASPQPRSLVTSSLPTISEDEKTPLSSRRVGAPSSIDLPSSSRRGSAVTFTTADGVVVEEIPAPAAHAESLSPPPPEHRALAGHTPIRIPRKPTPPPQKMLLEGIEDTPTRNNTHINTYLTQCNDDDEEKALTGPLHMPELPGRPSDGNFTLEALSKRLEQIEQHPEQSKPMIFSTPSPGLASPENELDTLISDQISPHTMTISSEGPHAPTSTQDATATQQPASPDHHPHHQAPHPISTSTSTSNTNGAGVSDPENPMSPNGLPMSPLDPAEAQAFEQGGIKLRKKTSINFGAPMGQLGGFAALRKLS</sequence>
<feature type="region of interest" description="Disordered" evidence="1">
    <location>
        <begin position="316"/>
        <end position="397"/>
    </location>
</feature>
<organism evidence="3">
    <name type="scientific">Dissoconium aciculare CBS 342.82</name>
    <dbReference type="NCBI Taxonomy" id="1314786"/>
    <lineage>
        <taxon>Eukaryota</taxon>
        <taxon>Fungi</taxon>
        <taxon>Dikarya</taxon>
        <taxon>Ascomycota</taxon>
        <taxon>Pezizomycotina</taxon>
        <taxon>Dothideomycetes</taxon>
        <taxon>Dothideomycetidae</taxon>
        <taxon>Mycosphaerellales</taxon>
        <taxon>Dissoconiaceae</taxon>
        <taxon>Dissoconium</taxon>
    </lineage>
</organism>
<feature type="compositionally biased region" description="Low complexity" evidence="1">
    <location>
        <begin position="351"/>
        <end position="364"/>
    </location>
</feature>
<accession>A0A6J3M202</accession>
<dbReference type="RefSeq" id="XP_033458969.1">
    <property type="nucleotide sequence ID" value="XM_033599793.1"/>
</dbReference>
<protein>
    <submittedName>
        <fullName evidence="3">Uncharacterized protein</fullName>
    </submittedName>
</protein>
<feature type="region of interest" description="Disordered" evidence="1">
    <location>
        <begin position="278"/>
        <end position="302"/>
    </location>
</feature>
<evidence type="ECO:0000313" key="3">
    <source>
        <dbReference type="RefSeq" id="XP_033458969.1"/>
    </source>
</evidence>
<proteinExistence type="predicted"/>
<feature type="region of interest" description="Disordered" evidence="1">
    <location>
        <begin position="182"/>
        <end position="212"/>
    </location>
</feature>
<dbReference type="AlphaFoldDB" id="A0A6J3M202"/>
<dbReference type="GeneID" id="54357592"/>
<reference evidence="3" key="3">
    <citation type="submission" date="2025-08" db="UniProtKB">
        <authorList>
            <consortium name="RefSeq"/>
        </authorList>
    </citation>
    <scope>IDENTIFICATION</scope>
    <source>
        <strain evidence="3">CBS 342.82</strain>
    </source>
</reference>
<reference evidence="3" key="2">
    <citation type="submission" date="2020-04" db="EMBL/GenBank/DDBJ databases">
        <authorList>
            <consortium name="NCBI Genome Project"/>
        </authorList>
    </citation>
    <scope>NUCLEOTIDE SEQUENCE</scope>
    <source>
        <strain evidence="3">CBS 342.82</strain>
    </source>
</reference>
<dbReference type="Proteomes" id="UP000504637">
    <property type="component" value="Unplaced"/>
</dbReference>
<evidence type="ECO:0000313" key="2">
    <source>
        <dbReference type="Proteomes" id="UP000504637"/>
    </source>
</evidence>
<reference evidence="3" key="1">
    <citation type="submission" date="2020-01" db="EMBL/GenBank/DDBJ databases">
        <authorList>
            <consortium name="DOE Joint Genome Institute"/>
            <person name="Haridas S."/>
            <person name="Albert R."/>
            <person name="Binder M."/>
            <person name="Bloem J."/>
            <person name="Labutti K."/>
            <person name="Salamov A."/>
            <person name="Andreopoulos B."/>
            <person name="Baker S.E."/>
            <person name="Barry K."/>
            <person name="Bills G."/>
            <person name="Bluhm B.H."/>
            <person name="Cannon C."/>
            <person name="Castanera R."/>
            <person name="Culley D.E."/>
            <person name="Daum C."/>
            <person name="Ezra D."/>
            <person name="Gonzalez J.B."/>
            <person name="Henrissat B."/>
            <person name="Kuo A."/>
            <person name="Liang C."/>
            <person name="Lipzen A."/>
            <person name="Lutzoni F."/>
            <person name="Magnuson J."/>
            <person name="Mondo S."/>
            <person name="Nolan M."/>
            <person name="Ohm R."/>
            <person name="Pangilinan J."/>
            <person name="Park H.-J."/>
            <person name="Ramirez L."/>
            <person name="Alfaro M."/>
            <person name="Sun H."/>
            <person name="Tritt A."/>
            <person name="Yoshinaga Y."/>
            <person name="Zwiers L.-H."/>
            <person name="Turgeon B.G."/>
            <person name="Goodwin S.B."/>
            <person name="Spatafora J.W."/>
            <person name="Crous P.W."/>
            <person name="Grigoriev I.V."/>
        </authorList>
    </citation>
    <scope>NUCLEOTIDE SEQUENCE</scope>
    <source>
        <strain evidence="3">CBS 342.82</strain>
    </source>
</reference>